<dbReference type="STRING" id="188477.A0A433U6T8"/>
<gene>
    <name evidence="4" type="ORF">EGW08_002721</name>
</gene>
<keyword evidence="5" id="KW-1185">Reference proteome</keyword>
<dbReference type="Gene3D" id="1.25.40.20">
    <property type="entry name" value="Ankyrin repeat-containing domain"/>
    <property type="match status" value="1"/>
</dbReference>
<dbReference type="SUPFAM" id="SSF48403">
    <property type="entry name" value="Ankyrin repeat"/>
    <property type="match status" value="1"/>
</dbReference>
<feature type="repeat" description="ANK" evidence="3">
    <location>
        <begin position="197"/>
        <end position="229"/>
    </location>
</feature>
<keyword evidence="1" id="KW-0677">Repeat</keyword>
<dbReference type="PROSITE" id="PS50088">
    <property type="entry name" value="ANK_REPEAT"/>
    <property type="match status" value="2"/>
</dbReference>
<keyword evidence="2 3" id="KW-0040">ANK repeat</keyword>
<dbReference type="SMART" id="SM00248">
    <property type="entry name" value="ANK"/>
    <property type="match status" value="6"/>
</dbReference>
<evidence type="ECO:0000256" key="3">
    <source>
        <dbReference type="PROSITE-ProRule" id="PRU00023"/>
    </source>
</evidence>
<comment type="caution">
    <text evidence="4">The sequence shown here is derived from an EMBL/GenBank/DDBJ whole genome shotgun (WGS) entry which is preliminary data.</text>
</comment>
<evidence type="ECO:0000256" key="2">
    <source>
        <dbReference type="ARBA" id="ARBA00023043"/>
    </source>
</evidence>
<dbReference type="InterPro" id="IPR036770">
    <property type="entry name" value="Ankyrin_rpt-contain_sf"/>
</dbReference>
<organism evidence="4 5">
    <name type="scientific">Elysia chlorotica</name>
    <name type="common">Eastern emerald elysia</name>
    <name type="synonym">Sea slug</name>
    <dbReference type="NCBI Taxonomy" id="188477"/>
    <lineage>
        <taxon>Eukaryota</taxon>
        <taxon>Metazoa</taxon>
        <taxon>Spiralia</taxon>
        <taxon>Lophotrochozoa</taxon>
        <taxon>Mollusca</taxon>
        <taxon>Gastropoda</taxon>
        <taxon>Heterobranchia</taxon>
        <taxon>Euthyneura</taxon>
        <taxon>Panpulmonata</taxon>
        <taxon>Sacoglossa</taxon>
        <taxon>Placobranchoidea</taxon>
        <taxon>Plakobranchidae</taxon>
        <taxon>Elysia</taxon>
    </lineage>
</organism>
<feature type="repeat" description="ANK" evidence="3">
    <location>
        <begin position="35"/>
        <end position="67"/>
    </location>
</feature>
<name>A0A433U6T8_ELYCH</name>
<dbReference type="AlphaFoldDB" id="A0A433U6T8"/>
<dbReference type="InterPro" id="IPR002110">
    <property type="entry name" value="Ankyrin_rpt"/>
</dbReference>
<dbReference type="Pfam" id="PF12796">
    <property type="entry name" value="Ank_2"/>
    <property type="match status" value="2"/>
</dbReference>
<dbReference type="Proteomes" id="UP000271974">
    <property type="component" value="Unassembled WGS sequence"/>
</dbReference>
<sequence length="256" mass="28143">MATPDQKLHKAVRENDMTTVVSLLNSGVNINCLFYGWTPLQLAIENGLQEMAIFLISKGCDTNQHDKSSKSPFEEAVVKKEAKVVEALVTNGVSATQNLSSGDSALCYAVELGCTDLVKALLNDSLSDGERERSGFICLLLSFQHQHNTLMDLLNQSTGADLNVVHIDNNNFTPLIAAVACDNEEINMADVNVQDTDGWTPLWHAYSNSNEEICELLLCAGAQTDLTNVEGKTVIQEANENEDDDFIEIFNKFKRV</sequence>
<evidence type="ECO:0000256" key="1">
    <source>
        <dbReference type="ARBA" id="ARBA00022737"/>
    </source>
</evidence>
<dbReference type="PROSITE" id="PS50297">
    <property type="entry name" value="ANK_REP_REGION"/>
    <property type="match status" value="2"/>
</dbReference>
<accession>A0A433U6T8</accession>
<dbReference type="EMBL" id="RQTK01000053">
    <property type="protein sequence ID" value="RUS89533.1"/>
    <property type="molecule type" value="Genomic_DNA"/>
</dbReference>
<dbReference type="OrthoDB" id="9984784at2759"/>
<evidence type="ECO:0000313" key="4">
    <source>
        <dbReference type="EMBL" id="RUS89533.1"/>
    </source>
</evidence>
<dbReference type="PANTHER" id="PTHR24171">
    <property type="entry name" value="ANKYRIN REPEAT DOMAIN-CONTAINING PROTEIN 39-RELATED"/>
    <property type="match status" value="1"/>
</dbReference>
<protein>
    <submittedName>
        <fullName evidence="4">Uncharacterized protein</fullName>
    </submittedName>
</protein>
<reference evidence="4 5" key="1">
    <citation type="submission" date="2019-01" db="EMBL/GenBank/DDBJ databases">
        <title>A draft genome assembly of the solar-powered sea slug Elysia chlorotica.</title>
        <authorList>
            <person name="Cai H."/>
            <person name="Li Q."/>
            <person name="Fang X."/>
            <person name="Li J."/>
            <person name="Curtis N.E."/>
            <person name="Altenburger A."/>
            <person name="Shibata T."/>
            <person name="Feng M."/>
            <person name="Maeda T."/>
            <person name="Schwartz J.A."/>
            <person name="Shigenobu S."/>
            <person name="Lundholm N."/>
            <person name="Nishiyama T."/>
            <person name="Yang H."/>
            <person name="Hasebe M."/>
            <person name="Li S."/>
            <person name="Pierce S.K."/>
            <person name="Wang J."/>
        </authorList>
    </citation>
    <scope>NUCLEOTIDE SEQUENCE [LARGE SCALE GENOMIC DNA]</scope>
    <source>
        <strain evidence="4">EC2010</strain>
        <tissue evidence="4">Whole organism of an adult</tissue>
    </source>
</reference>
<proteinExistence type="predicted"/>
<feature type="non-terminal residue" evidence="4">
    <location>
        <position position="256"/>
    </location>
</feature>
<evidence type="ECO:0000313" key="5">
    <source>
        <dbReference type="Proteomes" id="UP000271974"/>
    </source>
</evidence>